<dbReference type="GO" id="GO:0080043">
    <property type="term" value="F:quercetin 3-O-glucosyltransferase activity"/>
    <property type="evidence" value="ECO:0007669"/>
    <property type="project" value="TreeGrafter"/>
</dbReference>
<dbReference type="EMBL" id="SDAM02000267">
    <property type="protein sequence ID" value="KAH6825055.1"/>
    <property type="molecule type" value="Genomic_DNA"/>
</dbReference>
<dbReference type="GO" id="GO:0080044">
    <property type="term" value="F:quercetin 7-O-glucosyltransferase activity"/>
    <property type="evidence" value="ECO:0007669"/>
    <property type="project" value="TreeGrafter"/>
</dbReference>
<dbReference type="CDD" id="cd03784">
    <property type="entry name" value="GT1_Gtf-like"/>
    <property type="match status" value="1"/>
</dbReference>
<dbReference type="InterPro" id="IPR002213">
    <property type="entry name" value="UDP_glucos_trans"/>
</dbReference>
<keyword evidence="4" id="KW-1185">Reference proteome</keyword>
<evidence type="ECO:0000256" key="1">
    <source>
        <dbReference type="ARBA" id="ARBA00009995"/>
    </source>
</evidence>
<dbReference type="FunFam" id="3.40.50.2000:FF:000061">
    <property type="entry name" value="UDP-glycosyltransferase 83A1"/>
    <property type="match status" value="1"/>
</dbReference>
<dbReference type="PANTHER" id="PTHR11926">
    <property type="entry name" value="GLUCOSYL/GLUCURONOSYL TRANSFERASES"/>
    <property type="match status" value="1"/>
</dbReference>
<gene>
    <name evidence="3" type="ORF">C2S53_014049</name>
</gene>
<protein>
    <submittedName>
        <fullName evidence="3">Uncharacterized protein</fullName>
    </submittedName>
</protein>
<evidence type="ECO:0000313" key="4">
    <source>
        <dbReference type="Proteomes" id="UP001190926"/>
    </source>
</evidence>
<dbReference type="Proteomes" id="UP001190926">
    <property type="component" value="Unassembled WGS sequence"/>
</dbReference>
<dbReference type="PANTHER" id="PTHR11926:SF1412">
    <property type="entry name" value="UDP-GLYCOSYLTRANSFERASE 83A1-LIKE"/>
    <property type="match status" value="1"/>
</dbReference>
<sequence length="453" mass="50307">MAVAVPAQGHVKPLMNLCRQIAKRGIRVTFVNAQTIHEKIVAAAKMSGADEVEDNIVLASVPDGLNPDDDRNEPFKLLESLRKTMPATLNDLIESINTSNPNEKISCIIVDLSFGWIMEIAQNMGVEAVGFSVASMAASAIMLHIPKLLEAGLLDTNGSLKNGDEIRLSNDIPLWRKDEFPWSCSSDLKIQKMFFECVKEYKAADKAKWLLCNTYYELEPAACDLYPNFLPVGPLHQPESKSCSNLGSFLPADASCLSWLDTKPDGSVIYVSFGSFAAFSQQQLEELAMGLELSGRAFLWVVRRDFADGSPFVYPGGFLERVSELGKIVEWAPQNEVLSHPSVGCFVSHCGWNSTLEGVSKGVPFLCWSYFADQFHNESIICDVWETGLTINFDENGSIMRSKHEIKKKIDMLFSDNKLKENALKLKEMCAKSTCEGGTSYMNFEMFIDSLNK</sequence>
<dbReference type="AlphaFoldDB" id="A0AAD4P3Y3"/>
<comment type="similarity">
    <text evidence="1">Belongs to the UDP-glycosyltransferase family.</text>
</comment>
<dbReference type="Pfam" id="PF00201">
    <property type="entry name" value="UDPGT"/>
    <property type="match status" value="1"/>
</dbReference>
<dbReference type="Gene3D" id="3.40.50.2000">
    <property type="entry name" value="Glycogen Phosphorylase B"/>
    <property type="match status" value="2"/>
</dbReference>
<reference evidence="3 4" key="1">
    <citation type="journal article" date="2021" name="Nat. Commun.">
        <title>Incipient diploidization of the medicinal plant Perilla within 10,000 years.</title>
        <authorList>
            <person name="Zhang Y."/>
            <person name="Shen Q."/>
            <person name="Leng L."/>
            <person name="Zhang D."/>
            <person name="Chen S."/>
            <person name="Shi Y."/>
            <person name="Ning Z."/>
            <person name="Chen S."/>
        </authorList>
    </citation>
    <scope>NUCLEOTIDE SEQUENCE [LARGE SCALE GENOMIC DNA]</scope>
    <source>
        <strain evidence="4">cv. PC099</strain>
    </source>
</reference>
<proteinExistence type="inferred from homology"/>
<comment type="caution">
    <text evidence="3">The sequence shown here is derived from an EMBL/GenBank/DDBJ whole genome shotgun (WGS) entry which is preliminary data.</text>
</comment>
<evidence type="ECO:0000256" key="2">
    <source>
        <dbReference type="ARBA" id="ARBA00022679"/>
    </source>
</evidence>
<organism evidence="3 4">
    <name type="scientific">Perilla frutescens var. hirtella</name>
    <name type="common">Perilla citriodora</name>
    <name type="synonym">Perilla setoyensis</name>
    <dbReference type="NCBI Taxonomy" id="608512"/>
    <lineage>
        <taxon>Eukaryota</taxon>
        <taxon>Viridiplantae</taxon>
        <taxon>Streptophyta</taxon>
        <taxon>Embryophyta</taxon>
        <taxon>Tracheophyta</taxon>
        <taxon>Spermatophyta</taxon>
        <taxon>Magnoliopsida</taxon>
        <taxon>eudicotyledons</taxon>
        <taxon>Gunneridae</taxon>
        <taxon>Pentapetalae</taxon>
        <taxon>asterids</taxon>
        <taxon>lamiids</taxon>
        <taxon>Lamiales</taxon>
        <taxon>Lamiaceae</taxon>
        <taxon>Nepetoideae</taxon>
        <taxon>Elsholtzieae</taxon>
        <taxon>Perilla</taxon>
    </lineage>
</organism>
<name>A0AAD4P3Y3_PERFH</name>
<accession>A0AAD4P3Y3</accession>
<dbReference type="SUPFAM" id="SSF53756">
    <property type="entry name" value="UDP-Glycosyltransferase/glycogen phosphorylase"/>
    <property type="match status" value="1"/>
</dbReference>
<keyword evidence="2" id="KW-0808">Transferase</keyword>
<dbReference type="FunFam" id="3.40.50.2000:FF:000108">
    <property type="entry name" value="UDP-glycosyltransferase 83A1"/>
    <property type="match status" value="1"/>
</dbReference>
<evidence type="ECO:0000313" key="3">
    <source>
        <dbReference type="EMBL" id="KAH6825055.1"/>
    </source>
</evidence>